<dbReference type="Pfam" id="PF02819">
    <property type="entry name" value="Toxin_9"/>
    <property type="match status" value="1"/>
</dbReference>
<proteinExistence type="predicted"/>
<evidence type="ECO:0000256" key="2">
    <source>
        <dbReference type="ARBA" id="ARBA00022525"/>
    </source>
</evidence>
<feature type="chain" id="PRO_5036357483" evidence="4">
    <location>
        <begin position="23"/>
        <end position="78"/>
    </location>
</feature>
<dbReference type="EMBL" id="HAHH01000672">
    <property type="protein sequence ID" value="SNX37396.1"/>
    <property type="molecule type" value="Transcribed_RNA"/>
</dbReference>
<protein>
    <submittedName>
        <fullName evidence="5">U12-Deinotoxin-Dsu1a_2</fullName>
    </submittedName>
</protein>
<dbReference type="CDD" id="cd12960">
    <property type="entry name" value="Spider_toxin"/>
    <property type="match status" value="1"/>
</dbReference>
<keyword evidence="2" id="KW-0964">Secreted</keyword>
<dbReference type="EMBL" id="HAHH01000787">
    <property type="protein sequence ID" value="SNX37622.1"/>
    <property type="molecule type" value="Transcribed_RNA"/>
</dbReference>
<dbReference type="GO" id="GO:0005576">
    <property type="term" value="C:extracellular region"/>
    <property type="evidence" value="ECO:0007669"/>
    <property type="project" value="UniProtKB-SubCell"/>
</dbReference>
<evidence type="ECO:0000256" key="4">
    <source>
        <dbReference type="SAM" id="SignalP"/>
    </source>
</evidence>
<accession>A0A4Q8KBW5</accession>
<sequence>MKFYFALICLVVAIFVLESAEGFPEKANSAEVFEGTGERECGGSGQRCSGDSCCSTHTCICSLIGSNCRCKRKLFGGR</sequence>
<keyword evidence="4" id="KW-0732">Signal</keyword>
<feature type="signal peptide" evidence="4">
    <location>
        <begin position="1"/>
        <end position="22"/>
    </location>
</feature>
<dbReference type="GO" id="GO:0008200">
    <property type="term" value="F:ion channel inhibitor activity"/>
    <property type="evidence" value="ECO:0007669"/>
    <property type="project" value="InterPro"/>
</dbReference>
<dbReference type="AlphaFoldDB" id="A0A4Q8KBW5"/>
<dbReference type="Gene3D" id="4.10.40.10">
    <property type="match status" value="1"/>
</dbReference>
<evidence type="ECO:0000256" key="3">
    <source>
        <dbReference type="ARBA" id="ARBA00023157"/>
    </source>
</evidence>
<organism evidence="5">
    <name type="scientific">Deinopis subrufa</name>
    <name type="common">Rufous net-casting spider</name>
    <dbReference type="NCBI Taxonomy" id="1905329"/>
    <lineage>
        <taxon>Eukaryota</taxon>
        <taxon>Metazoa</taxon>
        <taxon>Ecdysozoa</taxon>
        <taxon>Arthropoda</taxon>
        <taxon>Chelicerata</taxon>
        <taxon>Arachnida</taxon>
        <taxon>Araneae</taxon>
        <taxon>Araneomorphae</taxon>
        <taxon>Entelegynae</taxon>
        <taxon>Deinopoidea</taxon>
        <taxon>Deinopidae</taxon>
        <taxon>Deinopis</taxon>
    </lineage>
</organism>
<keyword evidence="3" id="KW-1015">Disulfide bond</keyword>
<reference evidence="5" key="2">
    <citation type="submission" date="2019-05" db="EMBL/GenBank/DDBJ databases">
        <title>Unravelling the molecular evolution of spider venoms.</title>
        <authorList>
            <person name="Pineda S."/>
        </authorList>
    </citation>
    <scope>NUCLEOTIDE SEQUENCE</scope>
</reference>
<dbReference type="EMBL" id="HAHH01000805">
    <property type="protein sequence ID" value="SNX37656.1"/>
    <property type="molecule type" value="Transcribed_RNA"/>
</dbReference>
<comment type="subcellular location">
    <subcellularLocation>
        <location evidence="1">Secreted</location>
    </subcellularLocation>
</comment>
<evidence type="ECO:0000256" key="1">
    <source>
        <dbReference type="ARBA" id="ARBA00004613"/>
    </source>
</evidence>
<dbReference type="InterPro" id="IPR004169">
    <property type="entry name" value="Spidertoxin"/>
</dbReference>
<reference evidence="5" key="1">
    <citation type="submission" date="2017-05" db="EMBL/GenBank/DDBJ databases">
        <authorList>
            <person name="QRISCLOUD D."/>
        </authorList>
    </citation>
    <scope>NUCLEOTIDE SEQUENCE</scope>
</reference>
<evidence type="ECO:0000313" key="5">
    <source>
        <dbReference type="EMBL" id="SNX37396.1"/>
    </source>
</evidence>
<name>A0A4Q8KBW5_DEISU</name>
<dbReference type="SUPFAM" id="SSF57059">
    <property type="entry name" value="omega toxin-like"/>
    <property type="match status" value="1"/>
</dbReference>